<evidence type="ECO:0000313" key="1">
    <source>
        <dbReference type="EMBL" id="GAV01981.1"/>
    </source>
</evidence>
<dbReference type="AlphaFoldDB" id="A0A1D1VM23"/>
<evidence type="ECO:0000313" key="2">
    <source>
        <dbReference type="Proteomes" id="UP000186922"/>
    </source>
</evidence>
<name>A0A1D1VM23_RAMVA</name>
<proteinExistence type="predicted"/>
<organism evidence="1 2">
    <name type="scientific">Ramazzottius varieornatus</name>
    <name type="common">Water bear</name>
    <name type="synonym">Tardigrade</name>
    <dbReference type="NCBI Taxonomy" id="947166"/>
    <lineage>
        <taxon>Eukaryota</taxon>
        <taxon>Metazoa</taxon>
        <taxon>Ecdysozoa</taxon>
        <taxon>Tardigrada</taxon>
        <taxon>Eutardigrada</taxon>
        <taxon>Parachela</taxon>
        <taxon>Hypsibioidea</taxon>
        <taxon>Ramazzottiidae</taxon>
        <taxon>Ramazzottius</taxon>
    </lineage>
</organism>
<comment type="caution">
    <text evidence="1">The sequence shown here is derived from an EMBL/GenBank/DDBJ whole genome shotgun (WGS) entry which is preliminary data.</text>
</comment>
<reference evidence="1 2" key="1">
    <citation type="journal article" date="2016" name="Nat. Commun.">
        <title>Extremotolerant tardigrade genome and improved radiotolerance of human cultured cells by tardigrade-unique protein.</title>
        <authorList>
            <person name="Hashimoto T."/>
            <person name="Horikawa D.D."/>
            <person name="Saito Y."/>
            <person name="Kuwahara H."/>
            <person name="Kozuka-Hata H."/>
            <person name="Shin-I T."/>
            <person name="Minakuchi Y."/>
            <person name="Ohishi K."/>
            <person name="Motoyama A."/>
            <person name="Aizu T."/>
            <person name="Enomoto A."/>
            <person name="Kondo K."/>
            <person name="Tanaka S."/>
            <person name="Hara Y."/>
            <person name="Koshikawa S."/>
            <person name="Sagara H."/>
            <person name="Miura T."/>
            <person name="Yokobori S."/>
            <person name="Miyagawa K."/>
            <person name="Suzuki Y."/>
            <person name="Kubo T."/>
            <person name="Oyama M."/>
            <person name="Kohara Y."/>
            <person name="Fujiyama A."/>
            <person name="Arakawa K."/>
            <person name="Katayama T."/>
            <person name="Toyoda A."/>
            <person name="Kunieda T."/>
        </authorList>
    </citation>
    <scope>NUCLEOTIDE SEQUENCE [LARGE SCALE GENOMIC DNA]</scope>
    <source>
        <strain evidence="1 2">YOKOZUNA-1</strain>
    </source>
</reference>
<dbReference type="Proteomes" id="UP000186922">
    <property type="component" value="Unassembled WGS sequence"/>
</dbReference>
<sequence length="70" mass="7888">MALAAAVKLGITGSRASKGWEATWNSFDNKIGRKFAQTDEDKIQEEFFPHRILGAVSLNQPHPYHIMNMD</sequence>
<protein>
    <submittedName>
        <fullName evidence="1">Uncharacterized protein</fullName>
    </submittedName>
</protein>
<gene>
    <name evidence="1" type="primary">RvY_12603-1</name>
    <name evidence="1" type="synonym">RvY_12603.1</name>
    <name evidence="1" type="ORF">RvY_12603</name>
</gene>
<dbReference type="EMBL" id="BDGG01000007">
    <property type="protein sequence ID" value="GAV01981.1"/>
    <property type="molecule type" value="Genomic_DNA"/>
</dbReference>
<keyword evidence="2" id="KW-1185">Reference proteome</keyword>
<accession>A0A1D1VM23</accession>